<reference evidence="2" key="1">
    <citation type="submission" date="2014-09" db="EMBL/GenBank/DDBJ databases">
        <authorList>
            <person name="Mudge J."/>
            <person name="Ramaraj T."/>
            <person name="Lindquist I.E."/>
            <person name="Bharti A.K."/>
            <person name="Sundararajan A."/>
            <person name="Cameron C.T."/>
            <person name="Woodward J.E."/>
            <person name="May G.D."/>
            <person name="Brubaker C."/>
            <person name="Broadhvest J."/>
            <person name="Wilkins T.A."/>
        </authorList>
    </citation>
    <scope>NUCLEOTIDE SEQUENCE</scope>
    <source>
        <strain evidence="2">cv. AKA8401</strain>
    </source>
</reference>
<gene>
    <name evidence="1" type="ORF">F383_13907</name>
</gene>
<sequence>MCGLRECVLEIITCVT</sequence>
<evidence type="ECO:0000313" key="1">
    <source>
        <dbReference type="EMBL" id="KHG11456.1"/>
    </source>
</evidence>
<accession>A0A0B0NK50</accession>
<organism evidence="1 2">
    <name type="scientific">Gossypium arboreum</name>
    <name type="common">Tree cotton</name>
    <name type="synonym">Gossypium nanking</name>
    <dbReference type="NCBI Taxonomy" id="29729"/>
    <lineage>
        <taxon>Eukaryota</taxon>
        <taxon>Viridiplantae</taxon>
        <taxon>Streptophyta</taxon>
        <taxon>Embryophyta</taxon>
        <taxon>Tracheophyta</taxon>
        <taxon>Spermatophyta</taxon>
        <taxon>Magnoliopsida</taxon>
        <taxon>eudicotyledons</taxon>
        <taxon>Gunneridae</taxon>
        <taxon>Pentapetalae</taxon>
        <taxon>rosids</taxon>
        <taxon>malvids</taxon>
        <taxon>Malvales</taxon>
        <taxon>Malvaceae</taxon>
        <taxon>Malvoideae</taxon>
        <taxon>Gossypium</taxon>
    </lineage>
</organism>
<dbReference type="EMBL" id="KN395898">
    <property type="protein sequence ID" value="KHG11456.1"/>
    <property type="molecule type" value="Genomic_DNA"/>
</dbReference>
<protein>
    <submittedName>
        <fullName evidence="1">Uncharacterized protein</fullName>
    </submittedName>
</protein>
<keyword evidence="2" id="KW-1185">Reference proteome</keyword>
<proteinExistence type="predicted"/>
<name>A0A0B0NK50_GOSAR</name>
<dbReference type="AlphaFoldDB" id="A0A0B0NK50"/>
<evidence type="ECO:0000313" key="2">
    <source>
        <dbReference type="Proteomes" id="UP000032142"/>
    </source>
</evidence>
<dbReference type="Proteomes" id="UP000032142">
    <property type="component" value="Unassembled WGS sequence"/>
</dbReference>